<feature type="signal peptide" evidence="2">
    <location>
        <begin position="1"/>
        <end position="25"/>
    </location>
</feature>
<evidence type="ECO:0000256" key="2">
    <source>
        <dbReference type="SAM" id="SignalP"/>
    </source>
</evidence>
<dbReference type="Pfam" id="PF00395">
    <property type="entry name" value="SLH"/>
    <property type="match status" value="1"/>
</dbReference>
<keyword evidence="2" id="KW-0732">Signal</keyword>
<accession>A0A285S6C3</accession>
<dbReference type="OrthoDB" id="188440at2"/>
<evidence type="ECO:0000256" key="1">
    <source>
        <dbReference type="SAM" id="MobiDB-lite"/>
    </source>
</evidence>
<dbReference type="Pfam" id="PF00092">
    <property type="entry name" value="VWA"/>
    <property type="match status" value="1"/>
</dbReference>
<feature type="domain" description="SLH" evidence="4">
    <location>
        <begin position="24"/>
        <end position="87"/>
    </location>
</feature>
<dbReference type="AlphaFoldDB" id="A0A285S6C3"/>
<evidence type="ECO:0000259" key="4">
    <source>
        <dbReference type="PROSITE" id="PS51272"/>
    </source>
</evidence>
<name>A0A285S6C3_9BACL</name>
<evidence type="ECO:0000313" key="6">
    <source>
        <dbReference type="Proteomes" id="UP000219636"/>
    </source>
</evidence>
<dbReference type="InterPro" id="IPR036465">
    <property type="entry name" value="vWFA_dom_sf"/>
</dbReference>
<dbReference type="Proteomes" id="UP000219636">
    <property type="component" value="Unassembled WGS sequence"/>
</dbReference>
<dbReference type="Gene3D" id="3.40.50.410">
    <property type="entry name" value="von Willebrand factor, type A domain"/>
    <property type="match status" value="1"/>
</dbReference>
<dbReference type="SUPFAM" id="SSF53300">
    <property type="entry name" value="vWA-like"/>
    <property type="match status" value="1"/>
</dbReference>
<sequence>MKKLFVLLLCVVLSCSSLFPSVTEAAQVSDVKTTDSKYKAIKWAVDNKIISTNAGNKFSPNANVTEYQLLRAIAKLDPNYYSSSYSEDEVYSYYSDLNVPLKWNGNVTRGQFAKLVAALNGMDLSTVEAVQYLYMNEITNGTSGKKTYDDYKPYNDLTRGELAVFLHRIDSNNILSYEGLQKSATGRDDDKVTLPPNFASSGTVTLKPPSNTGGTATQPPSSGNPYTNTVSQSEAVTIKSDSVIIANGYDSSLITIELKDKYGNEIPYEETLTYKVTSKQNTDLGKSPINQQTGSTFIVSDGGELNFYVEGKKSTTTLTDKITLELQNNSNSKFDHIRKIEIPITYEPRPEVRIEYEYFDPNQKDWDWGDAEKGPEPIQVTPPSENLFGDYKVVGIDKNKKIFIGRNIRTFELKEISYNIENNFQLNTFVHVNISDIFPPYLEIPGYFETGHTITMELFENTIEGYIYSDFNSLYVNYSILSNNKPNFIVSQQSNYLTVRMENVLKLIDVLPNNITINSYDSVKVVKGIYDNLPNYEKLLLMSDKTYADRMQKLIDANFLVDQLKQEQEKNPPVDPNAKHYSKITISMIEKGGSTATSFSGEAVVEFNGETRTVKFTNGIATLESDSNLAYGESEVSIQILSSSVTNSSDKNTFANLLDKPITKTVFTNPVFSDNRCERDVEVGFVVDQSGSMLKVDPENYVGAKTKQLIKQLNENSNVAVRFNTSGTLEDRGDAPTVTDEKPPIYQDKTIQGGTSIAKGLEKTYINFSGDNLPRYVVLLSDGKSSQNQINQIIKDAKDKNVTIHTVLVGKQSKSSITLMQQISDGTGGQFFYIEDVLDLHGIYQKIIDAILCGTTVSTDVCPIDNAFDEAVVKIRYPDLMMHATTNPVCRNVDKVSVRFSSKHGQYQYDLIDRGQGVFRANHPAQMHQTYDLILDVEFLAYDVNGNLVGKKTVQADYLK</sequence>
<evidence type="ECO:0000259" key="3">
    <source>
        <dbReference type="PROSITE" id="PS50234"/>
    </source>
</evidence>
<dbReference type="PROSITE" id="PS51272">
    <property type="entry name" value="SLH"/>
    <property type="match status" value="1"/>
</dbReference>
<feature type="compositionally biased region" description="Polar residues" evidence="1">
    <location>
        <begin position="198"/>
        <end position="229"/>
    </location>
</feature>
<dbReference type="RefSeq" id="WP_097072769.1">
    <property type="nucleotide sequence ID" value="NZ_OBMQ01000003.1"/>
</dbReference>
<dbReference type="CDD" id="cd00198">
    <property type="entry name" value="vWFA"/>
    <property type="match status" value="1"/>
</dbReference>
<dbReference type="PROSITE" id="PS50234">
    <property type="entry name" value="VWFA"/>
    <property type="match status" value="1"/>
</dbReference>
<dbReference type="InterPro" id="IPR001119">
    <property type="entry name" value="SLH_dom"/>
</dbReference>
<feature type="domain" description="VWFA" evidence="3">
    <location>
        <begin position="682"/>
        <end position="847"/>
    </location>
</feature>
<feature type="region of interest" description="Disordered" evidence="1">
    <location>
        <begin position="185"/>
        <end position="229"/>
    </location>
</feature>
<evidence type="ECO:0000313" key="5">
    <source>
        <dbReference type="EMBL" id="SOC02646.1"/>
    </source>
</evidence>
<proteinExistence type="predicted"/>
<protein>
    <submittedName>
        <fullName evidence="5">S-layer family protein</fullName>
    </submittedName>
</protein>
<organism evidence="5 6">
    <name type="scientific">Ureibacillus xyleni</name>
    <dbReference type="NCBI Taxonomy" id="614648"/>
    <lineage>
        <taxon>Bacteria</taxon>
        <taxon>Bacillati</taxon>
        <taxon>Bacillota</taxon>
        <taxon>Bacilli</taxon>
        <taxon>Bacillales</taxon>
        <taxon>Caryophanaceae</taxon>
        <taxon>Ureibacillus</taxon>
    </lineage>
</organism>
<dbReference type="SMART" id="SM00327">
    <property type="entry name" value="VWA"/>
    <property type="match status" value="1"/>
</dbReference>
<feature type="chain" id="PRO_5012199722" evidence="2">
    <location>
        <begin position="26"/>
        <end position="960"/>
    </location>
</feature>
<gene>
    <name evidence="5" type="ORF">SAMN05880501_10381</name>
</gene>
<dbReference type="PROSITE" id="PS51257">
    <property type="entry name" value="PROKAR_LIPOPROTEIN"/>
    <property type="match status" value="1"/>
</dbReference>
<keyword evidence="6" id="KW-1185">Reference proteome</keyword>
<dbReference type="EMBL" id="OBMQ01000003">
    <property type="protein sequence ID" value="SOC02646.1"/>
    <property type="molecule type" value="Genomic_DNA"/>
</dbReference>
<reference evidence="6" key="1">
    <citation type="submission" date="2017-08" db="EMBL/GenBank/DDBJ databases">
        <authorList>
            <person name="Varghese N."/>
            <person name="Submissions S."/>
        </authorList>
    </citation>
    <scope>NUCLEOTIDE SEQUENCE [LARGE SCALE GENOMIC DNA]</scope>
    <source>
        <strain evidence="6">JC22</strain>
    </source>
</reference>
<dbReference type="InterPro" id="IPR002035">
    <property type="entry name" value="VWF_A"/>
</dbReference>